<sequence length="163" mass="16922">MGVLTQYRSTTAAGVIAAFVLILVFGSPPYGDWVRDNAAGPGALDWFLQLLTWPSWNLDADLPARDILAIMLRAILVVVFTAVFLAVLTGPRLSRTRGGGAQLLSGWSAYIFAGAVAGLLTAIIQSDPSTLGAFQAAAAGASYGLFTGWVVGAATFGAPGRFT</sequence>
<proteinExistence type="predicted"/>
<feature type="transmembrane region" description="Helical" evidence="1">
    <location>
        <begin position="100"/>
        <end position="124"/>
    </location>
</feature>
<dbReference type="Proteomes" id="UP000294739">
    <property type="component" value="Unassembled WGS sequence"/>
</dbReference>
<keyword evidence="3" id="KW-1185">Reference proteome</keyword>
<dbReference type="RefSeq" id="WP_131901709.1">
    <property type="nucleotide sequence ID" value="NZ_SMKZ01000081.1"/>
</dbReference>
<gene>
    <name evidence="2" type="ORF">E1269_30325</name>
</gene>
<protein>
    <submittedName>
        <fullName evidence="2">Uncharacterized protein</fullName>
    </submittedName>
</protein>
<dbReference type="AlphaFoldDB" id="A0A4R5CCU2"/>
<feature type="transmembrane region" description="Helical" evidence="1">
    <location>
        <begin position="136"/>
        <end position="158"/>
    </location>
</feature>
<keyword evidence="1" id="KW-1133">Transmembrane helix</keyword>
<feature type="transmembrane region" description="Helical" evidence="1">
    <location>
        <begin position="67"/>
        <end position="88"/>
    </location>
</feature>
<reference evidence="2 3" key="1">
    <citation type="submission" date="2019-03" db="EMBL/GenBank/DDBJ databases">
        <title>Draft genome sequences of novel Actinobacteria.</title>
        <authorList>
            <person name="Sahin N."/>
            <person name="Ay H."/>
            <person name="Saygin H."/>
        </authorList>
    </citation>
    <scope>NUCLEOTIDE SEQUENCE [LARGE SCALE GENOMIC DNA]</scope>
    <source>
        <strain evidence="2 3">5K138</strain>
    </source>
</reference>
<name>A0A4R5CCU2_9ACTN</name>
<evidence type="ECO:0000256" key="1">
    <source>
        <dbReference type="SAM" id="Phobius"/>
    </source>
</evidence>
<evidence type="ECO:0000313" key="2">
    <source>
        <dbReference type="EMBL" id="TDD96646.1"/>
    </source>
</evidence>
<evidence type="ECO:0000313" key="3">
    <source>
        <dbReference type="Proteomes" id="UP000294739"/>
    </source>
</evidence>
<feature type="transmembrane region" description="Helical" evidence="1">
    <location>
        <begin position="12"/>
        <end position="31"/>
    </location>
</feature>
<dbReference type="InParanoid" id="A0A4R5CCU2"/>
<dbReference type="EMBL" id="SMKZ01000081">
    <property type="protein sequence ID" value="TDD96646.1"/>
    <property type="molecule type" value="Genomic_DNA"/>
</dbReference>
<comment type="caution">
    <text evidence="2">The sequence shown here is derived from an EMBL/GenBank/DDBJ whole genome shotgun (WGS) entry which is preliminary data.</text>
</comment>
<keyword evidence="1" id="KW-0472">Membrane</keyword>
<accession>A0A4R5CCU2</accession>
<dbReference type="OrthoDB" id="3403351at2"/>
<keyword evidence="1" id="KW-0812">Transmembrane</keyword>
<organism evidence="2 3">
    <name type="scientific">Jiangella asiatica</name>
    <dbReference type="NCBI Taxonomy" id="2530372"/>
    <lineage>
        <taxon>Bacteria</taxon>
        <taxon>Bacillati</taxon>
        <taxon>Actinomycetota</taxon>
        <taxon>Actinomycetes</taxon>
        <taxon>Jiangellales</taxon>
        <taxon>Jiangellaceae</taxon>
        <taxon>Jiangella</taxon>
    </lineage>
</organism>